<comment type="caution">
    <text evidence="2">The sequence shown here is derived from an EMBL/GenBank/DDBJ whole genome shotgun (WGS) entry which is preliminary data.</text>
</comment>
<dbReference type="RefSeq" id="WP_053605517.1">
    <property type="nucleotide sequence ID" value="NZ_JAFDST010000003.1"/>
</dbReference>
<gene>
    <name evidence="2" type="ORF">JOC74_003183</name>
</gene>
<protein>
    <recommendedName>
        <fullName evidence="1">KANL3/Tex30 alpha/beta hydrolase-like domain-containing protein</fullName>
    </recommendedName>
</protein>
<name>A0ABS4CZ88_9BACI</name>
<dbReference type="Pfam" id="PF20408">
    <property type="entry name" value="Abhydrolase_11"/>
    <property type="match status" value="1"/>
</dbReference>
<dbReference type="SUPFAM" id="SSF53474">
    <property type="entry name" value="alpha/beta-Hydrolases"/>
    <property type="match status" value="1"/>
</dbReference>
<keyword evidence="3" id="KW-1185">Reference proteome</keyword>
<proteinExistence type="predicted"/>
<dbReference type="Gene3D" id="3.40.50.1820">
    <property type="entry name" value="alpha/beta hydrolase"/>
    <property type="match status" value="1"/>
</dbReference>
<dbReference type="EMBL" id="JAFDST010000003">
    <property type="protein sequence ID" value="MBP1082680.1"/>
    <property type="molecule type" value="Genomic_DNA"/>
</dbReference>
<reference evidence="2 3" key="1">
    <citation type="submission" date="2021-01" db="EMBL/GenBank/DDBJ databases">
        <title>Genomic Encyclopedia of Type Strains, Phase IV (KMG-IV): sequencing the most valuable type-strain genomes for metagenomic binning, comparative biology and taxonomic classification.</title>
        <authorList>
            <person name="Goeker M."/>
        </authorList>
    </citation>
    <scope>NUCLEOTIDE SEQUENCE [LARGE SCALE GENOMIC DNA]</scope>
    <source>
        <strain evidence="2 3">DSM 103394</strain>
    </source>
</reference>
<feature type="domain" description="KANL3/Tex30 alpha/beta hydrolase-like" evidence="1">
    <location>
        <begin position="31"/>
        <end position="199"/>
    </location>
</feature>
<dbReference type="InterPro" id="IPR029058">
    <property type="entry name" value="AB_hydrolase_fold"/>
</dbReference>
<dbReference type="PIRSF" id="PIRSF033634">
    <property type="entry name" value="UCP033634"/>
    <property type="match status" value="1"/>
</dbReference>
<evidence type="ECO:0000313" key="3">
    <source>
        <dbReference type="Proteomes" id="UP000674416"/>
    </source>
</evidence>
<organism evidence="2 3">
    <name type="scientific">Bacillus capparidis</name>
    <dbReference type="NCBI Taxonomy" id="1840411"/>
    <lineage>
        <taxon>Bacteria</taxon>
        <taxon>Bacillati</taxon>
        <taxon>Bacillota</taxon>
        <taxon>Bacilli</taxon>
        <taxon>Bacillales</taxon>
        <taxon>Bacillaceae</taxon>
        <taxon>Bacillus</taxon>
    </lineage>
</organism>
<sequence>MEILDKTVNGYNGLPVQIAHFKQRAADTLAILLPGLGYTNQAPLLYYSLRVFLNRGYDVLQINYNYQSNSYKALSNEEFDSSLKFDVKATVDEVLESNVYQSFYLTGKSLGTIGLASELAHREQFQSAKAIWLTPLITREEVFQAMAHGKNKGMQFIGDHDPYYVKERFHKILENKNISSKLIEGADHSLEDAGNLQRSMRLLNEIIKDIEGFLDLQ</sequence>
<dbReference type="InterPro" id="IPR046879">
    <property type="entry name" value="KANL3/Tex30_Abhydrolase"/>
</dbReference>
<accession>A0ABS4CZ88</accession>
<evidence type="ECO:0000313" key="2">
    <source>
        <dbReference type="EMBL" id="MBP1082680.1"/>
    </source>
</evidence>
<dbReference type="InterPro" id="IPR017018">
    <property type="entry name" value="UCP033634"/>
</dbReference>
<evidence type="ECO:0000259" key="1">
    <source>
        <dbReference type="Pfam" id="PF20408"/>
    </source>
</evidence>
<dbReference type="Proteomes" id="UP000674416">
    <property type="component" value="Unassembled WGS sequence"/>
</dbReference>